<keyword evidence="3" id="KW-1185">Reference proteome</keyword>
<gene>
    <name evidence="2" type="ORF">J2T10_002893</name>
</gene>
<dbReference type="EMBL" id="JAUSSW010000008">
    <property type="protein sequence ID" value="MDQ0103229.1"/>
    <property type="molecule type" value="Genomic_DNA"/>
</dbReference>
<name>A0ABT9TPR7_PAENI</name>
<feature type="transmembrane region" description="Helical" evidence="1">
    <location>
        <begin position="199"/>
        <end position="219"/>
    </location>
</feature>
<evidence type="ECO:0000256" key="1">
    <source>
        <dbReference type="SAM" id="Phobius"/>
    </source>
</evidence>
<sequence>MNGRATASAPAGWFLPDVRSIRANIGGWAQLSVVQYFVAEAAVIEAWAGPEPYSRATGFISDLGAVSCGLYEDRPVCSPLHWLMNASFVVQGLALVLGAILLTAGLLCVAARPQVQARRFRATQEDETPIRVLAVPWIMAVAIRILTGVAGVGTVIVGLVPEDLGSPWHFAGALMFFIGGGFALLLLAVLWFRQTPVSWFLGICGILCLGALVIGGITAMDVPRPGTLERFMGYPVTIGLATAGLVIAQRVRTERKSAQGRLRKYSRKSTSEVPPA</sequence>
<proteinExistence type="predicted"/>
<keyword evidence="1" id="KW-0812">Transmembrane</keyword>
<dbReference type="RefSeq" id="WP_064723371.1">
    <property type="nucleotide sequence ID" value="NZ_BDDW01000016.1"/>
</dbReference>
<keyword evidence="1" id="KW-1133">Transmembrane helix</keyword>
<comment type="caution">
    <text evidence="2">The sequence shown here is derived from an EMBL/GenBank/DDBJ whole genome shotgun (WGS) entry which is preliminary data.</text>
</comment>
<feature type="transmembrane region" description="Helical" evidence="1">
    <location>
        <begin position="168"/>
        <end position="192"/>
    </location>
</feature>
<evidence type="ECO:0000313" key="3">
    <source>
        <dbReference type="Proteomes" id="UP001244563"/>
    </source>
</evidence>
<organism evidence="2 3">
    <name type="scientific">Paenarthrobacter nicotinovorans</name>
    <name type="common">Arthrobacter nicotinovorans</name>
    <dbReference type="NCBI Taxonomy" id="29320"/>
    <lineage>
        <taxon>Bacteria</taxon>
        <taxon>Bacillati</taxon>
        <taxon>Actinomycetota</taxon>
        <taxon>Actinomycetes</taxon>
        <taxon>Micrococcales</taxon>
        <taxon>Micrococcaceae</taxon>
        <taxon>Paenarthrobacter</taxon>
    </lineage>
</organism>
<reference evidence="2 3" key="1">
    <citation type="submission" date="2023-07" db="EMBL/GenBank/DDBJ databases">
        <title>Sorghum-associated microbial communities from plants grown in Nebraska, USA.</title>
        <authorList>
            <person name="Schachtman D."/>
        </authorList>
    </citation>
    <scope>NUCLEOTIDE SEQUENCE [LARGE SCALE GENOMIC DNA]</scope>
    <source>
        <strain evidence="2 3">CC523</strain>
    </source>
</reference>
<protein>
    <submittedName>
        <fullName evidence="2">Membrane protein</fullName>
    </submittedName>
</protein>
<feature type="transmembrane region" description="Helical" evidence="1">
    <location>
        <begin position="132"/>
        <end position="156"/>
    </location>
</feature>
<dbReference type="Proteomes" id="UP001244563">
    <property type="component" value="Unassembled WGS sequence"/>
</dbReference>
<evidence type="ECO:0000313" key="2">
    <source>
        <dbReference type="EMBL" id="MDQ0103229.1"/>
    </source>
</evidence>
<feature type="transmembrane region" description="Helical" evidence="1">
    <location>
        <begin position="88"/>
        <end position="111"/>
    </location>
</feature>
<accession>A0ABT9TPR7</accession>
<keyword evidence="1" id="KW-0472">Membrane</keyword>
<feature type="transmembrane region" description="Helical" evidence="1">
    <location>
        <begin position="231"/>
        <end position="248"/>
    </location>
</feature>